<dbReference type="EMBL" id="CM042887">
    <property type="protein sequence ID" value="KAI4331531.1"/>
    <property type="molecule type" value="Genomic_DNA"/>
</dbReference>
<evidence type="ECO:0000313" key="1">
    <source>
        <dbReference type="EMBL" id="KAI4331531.1"/>
    </source>
</evidence>
<reference evidence="2" key="1">
    <citation type="journal article" date="2023" name="Front. Plant Sci.">
        <title>Chromosomal-level genome assembly of Melastoma candidum provides insights into trichome evolution.</title>
        <authorList>
            <person name="Zhong Y."/>
            <person name="Wu W."/>
            <person name="Sun C."/>
            <person name="Zou P."/>
            <person name="Liu Y."/>
            <person name="Dai S."/>
            <person name="Zhou R."/>
        </authorList>
    </citation>
    <scope>NUCLEOTIDE SEQUENCE [LARGE SCALE GENOMIC DNA]</scope>
</reference>
<name>A0ACB9N8Q5_9MYRT</name>
<gene>
    <name evidence="1" type="ORF">MLD38_029716</name>
</gene>
<accession>A0ACB9N8Q5</accession>
<proteinExistence type="predicted"/>
<keyword evidence="2" id="KW-1185">Reference proteome</keyword>
<sequence length="130" mass="14819">MFGGGGRERKDLSVPPDFAYLTSFVLLKLPISSSSCDDDDRLWNFGDRAEAGKKDPRREGSAPEHSLKSFKKYTDEFKEDHFRKDSSVKRELKSFVSGVESELFQSILNDPSTKIEVLYGDDSNNKSFRR</sequence>
<protein>
    <submittedName>
        <fullName evidence="1">Uncharacterized protein</fullName>
    </submittedName>
</protein>
<evidence type="ECO:0000313" key="2">
    <source>
        <dbReference type="Proteomes" id="UP001057402"/>
    </source>
</evidence>
<comment type="caution">
    <text evidence="1">The sequence shown here is derived from an EMBL/GenBank/DDBJ whole genome shotgun (WGS) entry which is preliminary data.</text>
</comment>
<organism evidence="1 2">
    <name type="scientific">Melastoma candidum</name>
    <dbReference type="NCBI Taxonomy" id="119954"/>
    <lineage>
        <taxon>Eukaryota</taxon>
        <taxon>Viridiplantae</taxon>
        <taxon>Streptophyta</taxon>
        <taxon>Embryophyta</taxon>
        <taxon>Tracheophyta</taxon>
        <taxon>Spermatophyta</taxon>
        <taxon>Magnoliopsida</taxon>
        <taxon>eudicotyledons</taxon>
        <taxon>Gunneridae</taxon>
        <taxon>Pentapetalae</taxon>
        <taxon>rosids</taxon>
        <taxon>malvids</taxon>
        <taxon>Myrtales</taxon>
        <taxon>Melastomataceae</taxon>
        <taxon>Melastomatoideae</taxon>
        <taxon>Melastomateae</taxon>
        <taxon>Melastoma</taxon>
    </lineage>
</organism>
<dbReference type="Proteomes" id="UP001057402">
    <property type="component" value="Chromosome 8"/>
</dbReference>